<organism evidence="7 8">
    <name type="scientific">Lachancea meyersii CBS 8951</name>
    <dbReference type="NCBI Taxonomy" id="1266667"/>
    <lineage>
        <taxon>Eukaryota</taxon>
        <taxon>Fungi</taxon>
        <taxon>Dikarya</taxon>
        <taxon>Ascomycota</taxon>
        <taxon>Saccharomycotina</taxon>
        <taxon>Saccharomycetes</taxon>
        <taxon>Saccharomycetales</taxon>
        <taxon>Saccharomycetaceae</taxon>
        <taxon>Lachancea</taxon>
    </lineage>
</organism>
<keyword evidence="2 5" id="KW-0812">Transmembrane</keyword>
<feature type="transmembrane region" description="Helical" evidence="5">
    <location>
        <begin position="90"/>
        <end position="113"/>
    </location>
</feature>
<evidence type="ECO:0000313" key="7">
    <source>
        <dbReference type="EMBL" id="SCV01929.1"/>
    </source>
</evidence>
<dbReference type="GO" id="GO:0015165">
    <property type="term" value="F:pyrimidine nucleotide-sugar transmembrane transporter activity"/>
    <property type="evidence" value="ECO:0007669"/>
    <property type="project" value="InterPro"/>
</dbReference>
<keyword evidence="6" id="KW-0732">Signal</keyword>
<dbReference type="Pfam" id="PF04142">
    <property type="entry name" value="Nuc_sug_transp"/>
    <property type="match status" value="1"/>
</dbReference>
<evidence type="ECO:0000313" key="8">
    <source>
        <dbReference type="Proteomes" id="UP000191144"/>
    </source>
</evidence>
<dbReference type="InterPro" id="IPR012404">
    <property type="entry name" value="UCP036436"/>
</dbReference>
<dbReference type="AlphaFoldDB" id="A0A1G4KC37"/>
<dbReference type="PANTHER" id="PTHR13146:SF0">
    <property type="entry name" value="SOLUTE CARRIER FAMILY 35 MEMBER F6"/>
    <property type="match status" value="1"/>
</dbReference>
<keyword evidence="8" id="KW-1185">Reference proteome</keyword>
<feature type="transmembrane region" description="Helical" evidence="5">
    <location>
        <begin position="213"/>
        <end position="239"/>
    </location>
</feature>
<dbReference type="InterPro" id="IPR007271">
    <property type="entry name" value="Nuc_sug_transpt"/>
</dbReference>
<feature type="chain" id="PRO_5009236475" evidence="6">
    <location>
        <begin position="22"/>
        <end position="371"/>
    </location>
</feature>
<evidence type="ECO:0000256" key="5">
    <source>
        <dbReference type="SAM" id="Phobius"/>
    </source>
</evidence>
<feature type="signal peptide" evidence="6">
    <location>
        <begin position="1"/>
        <end position="21"/>
    </location>
</feature>
<dbReference type="Gene3D" id="1.10.3730.20">
    <property type="match status" value="1"/>
</dbReference>
<feature type="transmembrane region" description="Helical" evidence="5">
    <location>
        <begin position="119"/>
        <end position="137"/>
    </location>
</feature>
<evidence type="ECO:0000256" key="2">
    <source>
        <dbReference type="ARBA" id="ARBA00022692"/>
    </source>
</evidence>
<dbReference type="PIRSF" id="PIRSF036436">
    <property type="entry name" value="UCP036436"/>
    <property type="match status" value="1"/>
</dbReference>
<accession>A0A1G4KC37</accession>
<keyword evidence="3 5" id="KW-1133">Transmembrane helix</keyword>
<comment type="subcellular location">
    <subcellularLocation>
        <location evidence="1">Membrane</location>
        <topology evidence="1">Multi-pass membrane protein</topology>
    </subcellularLocation>
</comment>
<evidence type="ECO:0000256" key="6">
    <source>
        <dbReference type="SAM" id="SignalP"/>
    </source>
</evidence>
<name>A0A1G4KC37_9SACH</name>
<feature type="transmembrane region" description="Helical" evidence="5">
    <location>
        <begin position="319"/>
        <end position="338"/>
    </location>
</feature>
<evidence type="ECO:0000256" key="4">
    <source>
        <dbReference type="ARBA" id="ARBA00023136"/>
    </source>
</evidence>
<keyword evidence="4 5" id="KW-0472">Membrane</keyword>
<protein>
    <submittedName>
        <fullName evidence="7">LAME_0G19438g1_1</fullName>
    </submittedName>
</protein>
<dbReference type="GO" id="GO:0000139">
    <property type="term" value="C:Golgi membrane"/>
    <property type="evidence" value="ECO:0007669"/>
    <property type="project" value="InterPro"/>
</dbReference>
<feature type="transmembrane region" description="Helical" evidence="5">
    <location>
        <begin position="263"/>
        <end position="282"/>
    </location>
</feature>
<evidence type="ECO:0000256" key="3">
    <source>
        <dbReference type="ARBA" id="ARBA00022989"/>
    </source>
</evidence>
<proteinExistence type="predicted"/>
<evidence type="ECO:0000256" key="1">
    <source>
        <dbReference type="ARBA" id="ARBA00004141"/>
    </source>
</evidence>
<dbReference type="EMBL" id="LT598484">
    <property type="protein sequence ID" value="SCV01929.1"/>
    <property type="molecule type" value="Genomic_DNA"/>
</dbReference>
<feature type="transmembrane region" description="Helical" evidence="5">
    <location>
        <begin position="144"/>
        <end position="161"/>
    </location>
</feature>
<dbReference type="SUPFAM" id="SSF103481">
    <property type="entry name" value="Multidrug resistance efflux transporter EmrE"/>
    <property type="match status" value="1"/>
</dbReference>
<gene>
    <name evidence="7" type="ORF">LAME_0G19438G</name>
</gene>
<dbReference type="PANTHER" id="PTHR13146">
    <property type="match status" value="1"/>
</dbReference>
<feature type="transmembrane region" description="Helical" evidence="5">
    <location>
        <begin position="181"/>
        <end position="201"/>
    </location>
</feature>
<dbReference type="Proteomes" id="UP000191144">
    <property type="component" value="Chromosome G"/>
</dbReference>
<sequence length="371" mass="41093">MARFHILFLCVGLIVTGGINSLFTKYQDNQCVRDCKGNSPVFFNQPVLQTLQMFIGEMAVLAVFWSRQRGAAPISETIGSKPVVKGKQHFLLAMPAICDIIASTLLNLALIMIPVSIYQMTRGGIVFFVALFSVLFLKRRITHMEWVSLVVIVLGVAVVGYSGQSEVVDAEPESVPLAGSMLLGICSVVLALVFMAFQFIIEEHIMARWQVIPLGLVGFEGLFGSLITFGMLLFGHVVYGQKDVNSSFNMRQAFKDMLSNGKVLYSSVVIMVSIACFNYFGTSITKNVSATSRSTVDTCRTLLVWLASLSLGWESFKFLQLFGFMLLVAGTLVFNGAIEIPDKYLPQFLLSDKTGEYDRLIDTIDEEVERF</sequence>
<dbReference type="InterPro" id="IPR037185">
    <property type="entry name" value="EmrE-like"/>
</dbReference>
<dbReference type="OrthoDB" id="408493at2759"/>
<reference evidence="8" key="1">
    <citation type="submission" date="2016-03" db="EMBL/GenBank/DDBJ databases">
        <authorList>
            <person name="Devillers Hugo."/>
        </authorList>
    </citation>
    <scope>NUCLEOTIDE SEQUENCE [LARGE SCALE GENOMIC DNA]</scope>
</reference>